<protein>
    <submittedName>
        <fullName evidence="2">Uncharacterized protein</fullName>
    </submittedName>
</protein>
<gene>
    <name evidence="2" type="ORF">COCHEDRAFT_1024080</name>
</gene>
<name>M2TIV3_COCH5</name>
<accession>M2TIV3</accession>
<feature type="region of interest" description="Disordered" evidence="1">
    <location>
        <begin position="33"/>
        <end position="54"/>
    </location>
</feature>
<evidence type="ECO:0000313" key="3">
    <source>
        <dbReference type="Proteomes" id="UP000016936"/>
    </source>
</evidence>
<dbReference type="Proteomes" id="UP000016936">
    <property type="component" value="Unassembled WGS sequence"/>
</dbReference>
<organism evidence="2 3">
    <name type="scientific">Cochliobolus heterostrophus (strain C5 / ATCC 48332 / race O)</name>
    <name type="common">Southern corn leaf blight fungus</name>
    <name type="synonym">Bipolaris maydis</name>
    <dbReference type="NCBI Taxonomy" id="701091"/>
    <lineage>
        <taxon>Eukaryota</taxon>
        <taxon>Fungi</taxon>
        <taxon>Dikarya</taxon>
        <taxon>Ascomycota</taxon>
        <taxon>Pezizomycotina</taxon>
        <taxon>Dothideomycetes</taxon>
        <taxon>Pleosporomycetidae</taxon>
        <taxon>Pleosporales</taxon>
        <taxon>Pleosporineae</taxon>
        <taxon>Pleosporaceae</taxon>
        <taxon>Bipolaris</taxon>
    </lineage>
</organism>
<evidence type="ECO:0000313" key="2">
    <source>
        <dbReference type="EMBL" id="EMD86439.1"/>
    </source>
</evidence>
<reference evidence="2 3" key="1">
    <citation type="journal article" date="2012" name="PLoS Pathog.">
        <title>Diverse lifestyles and strategies of plant pathogenesis encoded in the genomes of eighteen Dothideomycetes fungi.</title>
        <authorList>
            <person name="Ohm R.A."/>
            <person name="Feau N."/>
            <person name="Henrissat B."/>
            <person name="Schoch C.L."/>
            <person name="Horwitz B.A."/>
            <person name="Barry K.W."/>
            <person name="Condon B.J."/>
            <person name="Copeland A.C."/>
            <person name="Dhillon B."/>
            <person name="Glaser F."/>
            <person name="Hesse C.N."/>
            <person name="Kosti I."/>
            <person name="LaButti K."/>
            <person name="Lindquist E.A."/>
            <person name="Lucas S."/>
            <person name="Salamov A.A."/>
            <person name="Bradshaw R.E."/>
            <person name="Ciuffetti L."/>
            <person name="Hamelin R.C."/>
            <person name="Kema G.H.J."/>
            <person name="Lawrence C."/>
            <person name="Scott J.A."/>
            <person name="Spatafora J.W."/>
            <person name="Turgeon B.G."/>
            <person name="de Wit P.J.G.M."/>
            <person name="Zhong S."/>
            <person name="Goodwin S.B."/>
            <person name="Grigoriev I.V."/>
        </authorList>
    </citation>
    <scope>NUCLEOTIDE SEQUENCE [LARGE SCALE GENOMIC DNA]</scope>
    <source>
        <strain evidence="3">C5 / ATCC 48332 / race O</strain>
    </source>
</reference>
<evidence type="ECO:0000256" key="1">
    <source>
        <dbReference type="SAM" id="MobiDB-lite"/>
    </source>
</evidence>
<dbReference type="AlphaFoldDB" id="M2TIV3"/>
<keyword evidence="3" id="KW-1185">Reference proteome</keyword>
<reference evidence="3" key="2">
    <citation type="journal article" date="2013" name="PLoS Genet.">
        <title>Comparative genome structure, secondary metabolite, and effector coding capacity across Cochliobolus pathogens.</title>
        <authorList>
            <person name="Condon B.J."/>
            <person name="Leng Y."/>
            <person name="Wu D."/>
            <person name="Bushley K.E."/>
            <person name="Ohm R.A."/>
            <person name="Otillar R."/>
            <person name="Martin J."/>
            <person name="Schackwitz W."/>
            <person name="Grimwood J."/>
            <person name="MohdZainudin N."/>
            <person name="Xue C."/>
            <person name="Wang R."/>
            <person name="Manning V.A."/>
            <person name="Dhillon B."/>
            <person name="Tu Z.J."/>
            <person name="Steffenson B.J."/>
            <person name="Salamov A."/>
            <person name="Sun H."/>
            <person name="Lowry S."/>
            <person name="LaButti K."/>
            <person name="Han J."/>
            <person name="Copeland A."/>
            <person name="Lindquist E."/>
            <person name="Barry K."/>
            <person name="Schmutz J."/>
            <person name="Baker S.E."/>
            <person name="Ciuffetti L.M."/>
            <person name="Grigoriev I.V."/>
            <person name="Zhong S."/>
            <person name="Turgeon B.G."/>
        </authorList>
    </citation>
    <scope>NUCLEOTIDE SEQUENCE [LARGE SCALE GENOMIC DNA]</scope>
    <source>
        <strain evidence="3">C5 / ATCC 48332 / race O</strain>
    </source>
</reference>
<dbReference type="HOGENOM" id="CLU_3050175_0_0_1"/>
<proteinExistence type="predicted"/>
<sequence>MWDVLSFAVSYWVASSDTYDPTCLLTRRAANTACDQHSSSSSPSPPARHLTIAI</sequence>
<dbReference type="EMBL" id="KB445585">
    <property type="protein sequence ID" value="EMD86439.1"/>
    <property type="molecule type" value="Genomic_DNA"/>
</dbReference>